<dbReference type="GO" id="GO:0034965">
    <property type="term" value="P:intronic box C/D snoRNA processing"/>
    <property type="evidence" value="ECO:0007669"/>
    <property type="project" value="TreeGrafter"/>
</dbReference>
<accession>A0A9P4GGS1</accession>
<dbReference type="GO" id="GO:0000171">
    <property type="term" value="F:ribonuclease MRP activity"/>
    <property type="evidence" value="ECO:0007669"/>
    <property type="project" value="TreeGrafter"/>
</dbReference>
<dbReference type="Proteomes" id="UP000800039">
    <property type="component" value="Unassembled WGS sequence"/>
</dbReference>
<evidence type="ECO:0000259" key="2">
    <source>
        <dbReference type="Pfam" id="PF20976"/>
    </source>
</evidence>
<dbReference type="PANTHER" id="PTHR28173">
    <property type="entry name" value="RIBONUCLEASES P/MRP PROTEIN SUBUNIT POP8"/>
    <property type="match status" value="1"/>
</dbReference>
<feature type="compositionally biased region" description="Low complexity" evidence="1">
    <location>
        <begin position="10"/>
        <end position="23"/>
    </location>
</feature>
<dbReference type="GO" id="GO:0000294">
    <property type="term" value="P:nuclear-transcribed mRNA catabolic process, RNase MRP-dependent"/>
    <property type="evidence" value="ECO:0007669"/>
    <property type="project" value="TreeGrafter"/>
</dbReference>
<dbReference type="InterPro" id="IPR020347">
    <property type="entry name" value="Pop8"/>
</dbReference>
<evidence type="ECO:0000313" key="3">
    <source>
        <dbReference type="EMBL" id="KAF1844944.1"/>
    </source>
</evidence>
<dbReference type="GeneID" id="63843741"/>
<dbReference type="EMBL" id="ML976616">
    <property type="protein sequence ID" value="KAF1844944.1"/>
    <property type="molecule type" value="Genomic_DNA"/>
</dbReference>
<dbReference type="Pfam" id="PF20976">
    <property type="entry name" value="Pop8"/>
    <property type="match status" value="1"/>
</dbReference>
<dbReference type="AlphaFoldDB" id="A0A9P4GGS1"/>
<sequence length="227" mass="23983">MAPTLLPRSPLAATLFTPTTAPTINTSTEEVNTAPPNATTAEEVAPETTPPSQPNKKKRKRKETHILHQCTFRKPTWSYFHLCLITPSTAATSPYPPTTSSRPTSPSPPTTTTTASTRAYPTPTANLDALTISTLLSQSLTSYLGTTGAAIPIDILQTRGRHVFVRVPRQDARAVRASLSGWIGSCEAGHVPDLQESGKVKVAWRVVGEAGVLGVLGGSGDGADLFG</sequence>
<proteinExistence type="predicted"/>
<dbReference type="InterPro" id="IPR049128">
    <property type="entry name" value="Pop8-like_dom"/>
</dbReference>
<feature type="domain" description="Ribonucleases P/MRP subunit Pop8-like" evidence="2">
    <location>
        <begin position="122"/>
        <end position="182"/>
    </location>
</feature>
<feature type="compositionally biased region" description="Low complexity" evidence="1">
    <location>
        <begin position="30"/>
        <end position="47"/>
    </location>
</feature>
<protein>
    <recommendedName>
        <fullName evidence="2">Ribonucleases P/MRP subunit Pop8-like domain-containing protein</fullName>
    </recommendedName>
</protein>
<reference evidence="3" key="1">
    <citation type="submission" date="2020-01" db="EMBL/GenBank/DDBJ databases">
        <authorList>
            <consortium name="DOE Joint Genome Institute"/>
            <person name="Haridas S."/>
            <person name="Albert R."/>
            <person name="Binder M."/>
            <person name="Bloem J."/>
            <person name="Labutti K."/>
            <person name="Salamov A."/>
            <person name="Andreopoulos B."/>
            <person name="Baker S.E."/>
            <person name="Barry K."/>
            <person name="Bills G."/>
            <person name="Bluhm B.H."/>
            <person name="Cannon C."/>
            <person name="Castanera R."/>
            <person name="Culley D.E."/>
            <person name="Daum C."/>
            <person name="Ezra D."/>
            <person name="Gonzalez J.B."/>
            <person name="Henrissat B."/>
            <person name="Kuo A."/>
            <person name="Liang C."/>
            <person name="Lipzen A."/>
            <person name="Lutzoni F."/>
            <person name="Magnuson J."/>
            <person name="Mondo S."/>
            <person name="Nolan M."/>
            <person name="Ohm R."/>
            <person name="Pangilinan J."/>
            <person name="Park H.-J."/>
            <person name="Ramirez L."/>
            <person name="Alfaro M."/>
            <person name="Sun H."/>
            <person name="Tritt A."/>
            <person name="Yoshinaga Y."/>
            <person name="Zwiers L.-H."/>
            <person name="Turgeon B.G."/>
            <person name="Goodwin S.B."/>
            <person name="Spatafora J.W."/>
            <person name="Crous P.W."/>
            <person name="Grigoriev I.V."/>
        </authorList>
    </citation>
    <scope>NUCLEOTIDE SEQUENCE</scope>
    <source>
        <strain evidence="3">CBS 394.84</strain>
    </source>
</reference>
<dbReference type="GO" id="GO:0000172">
    <property type="term" value="C:ribonuclease MRP complex"/>
    <property type="evidence" value="ECO:0007669"/>
    <property type="project" value="InterPro"/>
</dbReference>
<evidence type="ECO:0000256" key="1">
    <source>
        <dbReference type="SAM" id="MobiDB-lite"/>
    </source>
</evidence>
<name>A0A9P4GGS1_9PLEO</name>
<dbReference type="PANTHER" id="PTHR28173:SF1">
    <property type="entry name" value="RIBONUCLEASES P_MRP PROTEIN SUBUNIT POP8"/>
    <property type="match status" value="1"/>
</dbReference>
<keyword evidence="4" id="KW-1185">Reference proteome</keyword>
<feature type="region of interest" description="Disordered" evidence="1">
    <location>
        <begin position="1"/>
        <end position="65"/>
    </location>
</feature>
<comment type="caution">
    <text evidence="3">The sequence shown here is derived from an EMBL/GenBank/DDBJ whole genome shotgun (WGS) entry which is preliminary data.</text>
</comment>
<gene>
    <name evidence="3" type="ORF">K460DRAFT_100776</name>
</gene>
<dbReference type="GO" id="GO:0004526">
    <property type="term" value="F:ribonuclease P activity"/>
    <property type="evidence" value="ECO:0007669"/>
    <property type="project" value="TreeGrafter"/>
</dbReference>
<dbReference type="OrthoDB" id="5530243at2759"/>
<dbReference type="RefSeq" id="XP_040787507.1">
    <property type="nucleotide sequence ID" value="XM_040926490.1"/>
</dbReference>
<organism evidence="3 4">
    <name type="scientific">Cucurbitaria berberidis CBS 394.84</name>
    <dbReference type="NCBI Taxonomy" id="1168544"/>
    <lineage>
        <taxon>Eukaryota</taxon>
        <taxon>Fungi</taxon>
        <taxon>Dikarya</taxon>
        <taxon>Ascomycota</taxon>
        <taxon>Pezizomycotina</taxon>
        <taxon>Dothideomycetes</taxon>
        <taxon>Pleosporomycetidae</taxon>
        <taxon>Pleosporales</taxon>
        <taxon>Pleosporineae</taxon>
        <taxon>Cucurbitariaceae</taxon>
        <taxon>Cucurbitaria</taxon>
    </lineage>
</organism>
<evidence type="ECO:0000313" key="4">
    <source>
        <dbReference type="Proteomes" id="UP000800039"/>
    </source>
</evidence>
<dbReference type="GO" id="GO:0005655">
    <property type="term" value="C:nucleolar ribonuclease P complex"/>
    <property type="evidence" value="ECO:0007669"/>
    <property type="project" value="InterPro"/>
</dbReference>
<dbReference type="GO" id="GO:0008033">
    <property type="term" value="P:tRNA processing"/>
    <property type="evidence" value="ECO:0007669"/>
    <property type="project" value="InterPro"/>
</dbReference>
<feature type="region of interest" description="Disordered" evidence="1">
    <location>
        <begin position="91"/>
        <end position="121"/>
    </location>
</feature>